<sequence length="318" mass="34813">MKFFQTVTAFLLPLTALAAKKSSTDKFSDYRSQQLAAAAPLKLDDNEYSRLTAAPRDYSVAILLTALEARFGCAICHEFQPEWDLLGKTWAKGDKKQESRLVMGTLDFVNGQRTFQSLQLTTAPVLLYFPPTTGPDAKPDTQPLQPVHAWLARHVAGPTPPIVRPVNYVKIVTTTVAILGTITAFTVAAPYVLPIIQSRNLWAALSLIAVLLFTSGHMFNHIRKVPYVAGDGKGGISYFAGGFQNQFDAILAFATISLALKVPRMTDPRTQGIATLAWGLVMLAMYSYLLSTFRIKNGGYPFFLPPLLDGIPALSTML</sequence>
<evidence type="ECO:0008006" key="13">
    <source>
        <dbReference type="Google" id="ProtNLM"/>
    </source>
</evidence>
<feature type="transmembrane region" description="Helical" evidence="9">
    <location>
        <begin position="200"/>
        <end position="219"/>
    </location>
</feature>
<evidence type="ECO:0000256" key="4">
    <source>
        <dbReference type="ARBA" id="ARBA00022692"/>
    </source>
</evidence>
<comment type="subcellular location">
    <subcellularLocation>
        <location evidence="2">Endoplasmic reticulum membrane</location>
        <topology evidence="2">Multi-pass membrane protein</topology>
    </subcellularLocation>
</comment>
<organism evidence="11 12">
    <name type="scientific">Aureobasidium mustum</name>
    <dbReference type="NCBI Taxonomy" id="2773714"/>
    <lineage>
        <taxon>Eukaryota</taxon>
        <taxon>Fungi</taxon>
        <taxon>Dikarya</taxon>
        <taxon>Ascomycota</taxon>
        <taxon>Pezizomycotina</taxon>
        <taxon>Dothideomycetes</taxon>
        <taxon>Dothideomycetidae</taxon>
        <taxon>Dothideales</taxon>
        <taxon>Saccotheciaceae</taxon>
        <taxon>Aureobasidium</taxon>
    </lineage>
</organism>
<evidence type="ECO:0000256" key="10">
    <source>
        <dbReference type="SAM" id="SignalP"/>
    </source>
</evidence>
<dbReference type="PANTHER" id="PTHR12692:SF0">
    <property type="entry name" value="GH11935P"/>
    <property type="match status" value="1"/>
</dbReference>
<keyword evidence="12" id="KW-1185">Reference proteome</keyword>
<evidence type="ECO:0000256" key="7">
    <source>
        <dbReference type="ARBA" id="ARBA00022989"/>
    </source>
</evidence>
<dbReference type="OrthoDB" id="67566at2759"/>
<dbReference type="GO" id="GO:0008250">
    <property type="term" value="C:oligosaccharyltransferase complex"/>
    <property type="evidence" value="ECO:0007669"/>
    <property type="project" value="TreeGrafter"/>
</dbReference>
<evidence type="ECO:0000313" key="11">
    <source>
        <dbReference type="EMBL" id="CAD0095372.1"/>
    </source>
</evidence>
<evidence type="ECO:0000256" key="3">
    <source>
        <dbReference type="ARBA" id="ARBA00009561"/>
    </source>
</evidence>
<dbReference type="AlphaFoldDB" id="A0A9N8PGH0"/>
<dbReference type="Gene3D" id="3.40.30.10">
    <property type="entry name" value="Glutaredoxin"/>
    <property type="match status" value="1"/>
</dbReference>
<comment type="function">
    <text evidence="1">Subunit of the oligosaccharyl transferase (OST) complex that catalyzes the initial transfer of a defined glycan (Glc(3)Man(9)GlcNAc(2) in eukaryotes) from the lipid carrier dolichol-pyrophosphate to an asparagine residue within an Asn-X-Ser/Thr consensus motif in nascent polypeptide chains, the first step in protein N-glycosylation. N-glycosylation occurs cotranslationally and the complex associates with the Sec61 complex at the channel-forming translocon complex that mediates protein translocation across the endoplasmic reticulum (ER). All subunits are required for a maximal enzyme activity.</text>
</comment>
<comment type="caution">
    <text evidence="11">The sequence shown here is derived from an EMBL/GenBank/DDBJ whole genome shotgun (WGS) entry which is preliminary data.</text>
</comment>
<dbReference type="FunFam" id="3.40.30.10:FF:000302">
    <property type="entry name" value="Oligosaccharyl transferase subunit (Gamma), putative"/>
    <property type="match status" value="1"/>
</dbReference>
<feature type="transmembrane region" description="Helical" evidence="9">
    <location>
        <begin position="272"/>
        <end position="290"/>
    </location>
</feature>
<feature type="signal peptide" evidence="10">
    <location>
        <begin position="1"/>
        <end position="18"/>
    </location>
</feature>
<evidence type="ECO:0000313" key="12">
    <source>
        <dbReference type="Proteomes" id="UP000714618"/>
    </source>
</evidence>
<proteinExistence type="inferred from homology"/>
<dbReference type="PANTHER" id="PTHR12692">
    <property type="entry name" value="DOLICHYL-DIPHOSPHOOLIGOSACCHARIDE--PROTEIN GLYCOSYLTRANSFERASE-RELATED"/>
    <property type="match status" value="1"/>
</dbReference>
<accession>A0A9N8PGH0</accession>
<dbReference type="GO" id="GO:0018279">
    <property type="term" value="P:protein N-linked glycosylation via asparagine"/>
    <property type="evidence" value="ECO:0007669"/>
    <property type="project" value="TreeGrafter"/>
</dbReference>
<evidence type="ECO:0000256" key="2">
    <source>
        <dbReference type="ARBA" id="ARBA00004477"/>
    </source>
</evidence>
<dbReference type="Proteomes" id="UP000714618">
    <property type="component" value="Unassembled WGS sequence"/>
</dbReference>
<protein>
    <recommendedName>
        <fullName evidence="13">Oligosaccharyl transferase subunit</fullName>
    </recommendedName>
</protein>
<evidence type="ECO:0000256" key="1">
    <source>
        <dbReference type="ARBA" id="ARBA00002791"/>
    </source>
</evidence>
<gene>
    <name evidence="11" type="ORF">AWRI4233_LOCUS5165</name>
</gene>
<dbReference type="EMBL" id="CAIJEO010000006">
    <property type="protein sequence ID" value="CAD0095372.1"/>
    <property type="molecule type" value="Genomic_DNA"/>
</dbReference>
<keyword evidence="7 9" id="KW-1133">Transmembrane helix</keyword>
<dbReference type="Pfam" id="PF04756">
    <property type="entry name" value="OST3_OST6"/>
    <property type="match status" value="1"/>
</dbReference>
<reference evidence="11" key="1">
    <citation type="submission" date="2020-06" db="EMBL/GenBank/DDBJ databases">
        <authorList>
            <person name="Onetto C."/>
        </authorList>
    </citation>
    <scope>NUCLEOTIDE SEQUENCE</scope>
</reference>
<feature type="transmembrane region" description="Helical" evidence="9">
    <location>
        <begin position="171"/>
        <end position="193"/>
    </location>
</feature>
<evidence type="ECO:0000256" key="9">
    <source>
        <dbReference type="SAM" id="Phobius"/>
    </source>
</evidence>
<evidence type="ECO:0000256" key="5">
    <source>
        <dbReference type="ARBA" id="ARBA00022729"/>
    </source>
</evidence>
<feature type="chain" id="PRO_5040231323" description="Oligosaccharyl transferase subunit" evidence="10">
    <location>
        <begin position="19"/>
        <end position="318"/>
    </location>
</feature>
<dbReference type="InterPro" id="IPR021149">
    <property type="entry name" value="OligosaccharylTrfase_OST3/OST6"/>
</dbReference>
<keyword evidence="6" id="KW-0256">Endoplasmic reticulum</keyword>
<keyword evidence="8 9" id="KW-0472">Membrane</keyword>
<keyword evidence="4 9" id="KW-0812">Transmembrane</keyword>
<keyword evidence="5 10" id="KW-0732">Signal</keyword>
<evidence type="ECO:0000256" key="6">
    <source>
        <dbReference type="ARBA" id="ARBA00022824"/>
    </source>
</evidence>
<name>A0A9N8PGH0_9PEZI</name>
<feature type="transmembrane region" description="Helical" evidence="9">
    <location>
        <begin position="239"/>
        <end position="260"/>
    </location>
</feature>
<evidence type="ECO:0000256" key="8">
    <source>
        <dbReference type="ARBA" id="ARBA00023136"/>
    </source>
</evidence>
<comment type="similarity">
    <text evidence="3">Belongs to the OST3/OST6 family.</text>
</comment>